<evidence type="ECO:0000313" key="12">
    <source>
        <dbReference type="EMBL" id="GAX80073.1"/>
    </source>
</evidence>
<dbReference type="STRING" id="1157962.A0A250XAD0"/>
<evidence type="ECO:0000256" key="8">
    <source>
        <dbReference type="SAM" id="Coils"/>
    </source>
</evidence>
<dbReference type="SUPFAM" id="SSF53335">
    <property type="entry name" value="S-adenosyl-L-methionine-dependent methyltransferases"/>
    <property type="match status" value="1"/>
</dbReference>
<feature type="domain" description="Protein arginine N-methyltransferase" evidence="11">
    <location>
        <begin position="402"/>
        <end position="578"/>
    </location>
</feature>
<evidence type="ECO:0000256" key="7">
    <source>
        <dbReference type="PROSITE-ProRule" id="PRU01015"/>
    </source>
</evidence>
<feature type="compositionally biased region" description="Acidic residues" evidence="9">
    <location>
        <begin position="33"/>
        <end position="45"/>
    </location>
</feature>
<evidence type="ECO:0000259" key="11">
    <source>
        <dbReference type="Pfam" id="PF22528"/>
    </source>
</evidence>
<dbReference type="OrthoDB" id="7848332at2759"/>
<dbReference type="InterPro" id="IPR029063">
    <property type="entry name" value="SAM-dependent_MTases_sf"/>
</dbReference>
<feature type="coiled-coil region" evidence="8">
    <location>
        <begin position="168"/>
        <end position="195"/>
    </location>
</feature>
<dbReference type="InterPro" id="IPR055135">
    <property type="entry name" value="PRMT_dom"/>
</dbReference>
<name>A0A250XAD0_9CHLO</name>
<evidence type="ECO:0000313" key="13">
    <source>
        <dbReference type="Proteomes" id="UP000232323"/>
    </source>
</evidence>
<dbReference type="CDD" id="cd02440">
    <property type="entry name" value="AdoMet_MTases"/>
    <property type="match status" value="1"/>
</dbReference>
<feature type="compositionally biased region" description="Basic and acidic residues" evidence="9">
    <location>
        <begin position="1"/>
        <end position="32"/>
    </location>
</feature>
<dbReference type="InterPro" id="IPR041698">
    <property type="entry name" value="Methyltransf_25"/>
</dbReference>
<keyword evidence="4 7" id="KW-0949">S-adenosyl-L-methionine</keyword>
<feature type="domain" description="Methyltransferase" evidence="10">
    <location>
        <begin position="293"/>
        <end position="396"/>
    </location>
</feature>
<gene>
    <name evidence="12" type="ORF">CEUSTIGMA_g7511.t1</name>
</gene>
<feature type="region of interest" description="Disordered" evidence="9">
    <location>
        <begin position="204"/>
        <end position="227"/>
    </location>
</feature>
<comment type="catalytic activity">
    <reaction evidence="6">
        <text>L-arginyl-[protein] + S-adenosyl-L-methionine = N(omega)-methyl-L-arginyl-[protein] + S-adenosyl-L-homocysteine + H(+)</text>
        <dbReference type="Rhea" id="RHEA:48100"/>
        <dbReference type="Rhea" id="RHEA-COMP:10532"/>
        <dbReference type="Rhea" id="RHEA-COMP:11990"/>
        <dbReference type="ChEBI" id="CHEBI:15378"/>
        <dbReference type="ChEBI" id="CHEBI:29965"/>
        <dbReference type="ChEBI" id="CHEBI:57856"/>
        <dbReference type="ChEBI" id="CHEBI:59789"/>
        <dbReference type="ChEBI" id="CHEBI:65280"/>
    </reaction>
    <physiologicalReaction direction="left-to-right" evidence="6">
        <dbReference type="Rhea" id="RHEA:48101"/>
    </physiologicalReaction>
</comment>
<dbReference type="EMBL" id="BEGY01000048">
    <property type="protein sequence ID" value="GAX80073.1"/>
    <property type="molecule type" value="Genomic_DNA"/>
</dbReference>
<proteinExistence type="predicted"/>
<evidence type="ECO:0000256" key="2">
    <source>
        <dbReference type="ARBA" id="ARBA00022603"/>
    </source>
</evidence>
<evidence type="ECO:0000256" key="6">
    <source>
        <dbReference type="ARBA" id="ARBA00049303"/>
    </source>
</evidence>
<reference evidence="12 13" key="1">
    <citation type="submission" date="2017-08" db="EMBL/GenBank/DDBJ databases">
        <title>Acidophilic green algal genome provides insights into adaptation to an acidic environment.</title>
        <authorList>
            <person name="Hirooka S."/>
            <person name="Hirose Y."/>
            <person name="Kanesaki Y."/>
            <person name="Higuchi S."/>
            <person name="Fujiwara T."/>
            <person name="Onuma R."/>
            <person name="Era A."/>
            <person name="Ohbayashi R."/>
            <person name="Uzuka A."/>
            <person name="Nozaki H."/>
            <person name="Yoshikawa H."/>
            <person name="Miyagishima S.Y."/>
        </authorList>
    </citation>
    <scope>NUCLEOTIDE SEQUENCE [LARGE SCALE GENOMIC DNA]</scope>
    <source>
        <strain evidence="12 13">NIES-2499</strain>
    </source>
</reference>
<dbReference type="Gene3D" id="3.40.50.150">
    <property type="entry name" value="Vaccinia Virus protein VP39"/>
    <property type="match status" value="1"/>
</dbReference>
<dbReference type="AlphaFoldDB" id="A0A250XAD0"/>
<organism evidence="12 13">
    <name type="scientific">Chlamydomonas eustigma</name>
    <dbReference type="NCBI Taxonomy" id="1157962"/>
    <lineage>
        <taxon>Eukaryota</taxon>
        <taxon>Viridiplantae</taxon>
        <taxon>Chlorophyta</taxon>
        <taxon>core chlorophytes</taxon>
        <taxon>Chlorophyceae</taxon>
        <taxon>CS clade</taxon>
        <taxon>Chlamydomonadales</taxon>
        <taxon>Chlamydomonadaceae</taxon>
        <taxon>Chlamydomonas</taxon>
    </lineage>
</organism>
<dbReference type="GO" id="GO:0032259">
    <property type="term" value="P:methylation"/>
    <property type="evidence" value="ECO:0007669"/>
    <property type="project" value="UniProtKB-KW"/>
</dbReference>
<dbReference type="Pfam" id="PF22528">
    <property type="entry name" value="PRMT_C"/>
    <property type="match status" value="1"/>
</dbReference>
<evidence type="ECO:0000259" key="10">
    <source>
        <dbReference type="Pfam" id="PF13649"/>
    </source>
</evidence>
<keyword evidence="8" id="KW-0175">Coiled coil</keyword>
<sequence length="599" mass="65909">MLTKSTRMDKEYPIITHDTESDSGDDEGKSWEEWEGDDDGLEEEPTSSLFCSKVLNSAEAAMQFDAENYGFDIRQFAVKEHLEEYDIFRCINWIRSEVSKGVDPFQTLAKPSTSSAWLGNDEYLTPQVPEDPMLFYDYEEVIETWRSSSSTVALKAIHDTSEARSGDTVQLLKEIQRLKDENEGLKAALRDLAVSSMPEELLKDDLKPSLGESTAGPSLSKLSLEEESKQNHSSVMSSSKIALSLSAQAVDGSYFDSYGGFGIHQDMISDQPRTTAYQRAIEGNPLLFKGKKVLDVGCGTGILSLFACRAGASSVISVEGNERMAGFARQISKINGFSSDSQGPMTVIHGKLEDIEKLPEEKVDVIISEWMGYALLFETMLDTVLQARDRFLKPGGAVLPDVASIYIAGAGVGSTDSSFWKDVYGFSMTPIAEEVRKGELENANVHVVKASDIITNEAKIKELQLCDMTPPDQDFSSEFTLKATSLTPVECHAIVLWFDTDFSDKYCSETPVKLSTSVHLPPTHWSQTVLVLKAPVMLAVSDSTQNLGQVCASALSGRLSMVRSKQKHRFLDISLECRAELSDGSIVNFTSVYSMSVSS</sequence>
<dbReference type="Gene3D" id="2.70.160.11">
    <property type="entry name" value="Hnrnp arginine n-methyltransferase1"/>
    <property type="match status" value="1"/>
</dbReference>
<dbReference type="Pfam" id="PF13649">
    <property type="entry name" value="Methyltransf_25"/>
    <property type="match status" value="1"/>
</dbReference>
<dbReference type="FunFam" id="3.40.50.150:FF:000003">
    <property type="entry name" value="Blast:Protein arginine N-methyltransferase 1"/>
    <property type="match status" value="1"/>
</dbReference>
<dbReference type="PANTHER" id="PTHR11006">
    <property type="entry name" value="PROTEIN ARGININE N-METHYLTRANSFERASE"/>
    <property type="match status" value="1"/>
</dbReference>
<feature type="region of interest" description="Disordered" evidence="9">
    <location>
        <begin position="1"/>
        <end position="45"/>
    </location>
</feature>
<evidence type="ECO:0000256" key="9">
    <source>
        <dbReference type="SAM" id="MobiDB-lite"/>
    </source>
</evidence>
<keyword evidence="2 7" id="KW-0489">Methyltransferase</keyword>
<dbReference type="PANTHER" id="PTHR11006:SF89">
    <property type="entry name" value="PROTEIN ARGININE N-METHYLTRANSFERASE 3-RELATED"/>
    <property type="match status" value="1"/>
</dbReference>
<dbReference type="GO" id="GO:0042054">
    <property type="term" value="F:histone methyltransferase activity"/>
    <property type="evidence" value="ECO:0007669"/>
    <property type="project" value="TreeGrafter"/>
</dbReference>
<dbReference type="SUPFAM" id="SSF57667">
    <property type="entry name" value="beta-beta-alpha zinc fingers"/>
    <property type="match status" value="1"/>
</dbReference>
<dbReference type="EC" id="2.1.1.319" evidence="1"/>
<keyword evidence="3 7" id="KW-0808">Transferase</keyword>
<evidence type="ECO:0000256" key="5">
    <source>
        <dbReference type="ARBA" id="ARBA00047384"/>
    </source>
</evidence>
<evidence type="ECO:0000256" key="4">
    <source>
        <dbReference type="ARBA" id="ARBA00022691"/>
    </source>
</evidence>
<keyword evidence="13" id="KW-1185">Reference proteome</keyword>
<comment type="caution">
    <text evidence="12">The sequence shown here is derived from an EMBL/GenBank/DDBJ whole genome shotgun (WGS) entry which is preliminary data.</text>
</comment>
<accession>A0A250XAD0</accession>
<dbReference type="PROSITE" id="PS51678">
    <property type="entry name" value="SAM_MT_PRMT"/>
    <property type="match status" value="1"/>
</dbReference>
<dbReference type="Proteomes" id="UP000232323">
    <property type="component" value="Unassembled WGS sequence"/>
</dbReference>
<comment type="catalytic activity">
    <reaction evidence="5">
        <text>L-arginyl-[protein] + 2 S-adenosyl-L-methionine = N(omega),N(omega)-dimethyl-L-arginyl-[protein] + 2 S-adenosyl-L-homocysteine + 2 H(+)</text>
        <dbReference type="Rhea" id="RHEA:48096"/>
        <dbReference type="Rhea" id="RHEA-COMP:10532"/>
        <dbReference type="Rhea" id="RHEA-COMP:11991"/>
        <dbReference type="ChEBI" id="CHEBI:15378"/>
        <dbReference type="ChEBI" id="CHEBI:29965"/>
        <dbReference type="ChEBI" id="CHEBI:57856"/>
        <dbReference type="ChEBI" id="CHEBI:59789"/>
        <dbReference type="ChEBI" id="CHEBI:61897"/>
        <dbReference type="EC" id="2.1.1.319"/>
    </reaction>
    <physiologicalReaction direction="left-to-right" evidence="5">
        <dbReference type="Rhea" id="RHEA:48097"/>
    </physiologicalReaction>
</comment>
<dbReference type="InterPro" id="IPR025799">
    <property type="entry name" value="Arg_MeTrfase"/>
</dbReference>
<protein>
    <recommendedName>
        <fullName evidence="1">type I protein arginine methyltransferase</fullName>
        <ecNumber evidence="1">2.1.1.319</ecNumber>
    </recommendedName>
</protein>
<evidence type="ECO:0000256" key="3">
    <source>
        <dbReference type="ARBA" id="ARBA00022679"/>
    </source>
</evidence>
<evidence type="ECO:0000256" key="1">
    <source>
        <dbReference type="ARBA" id="ARBA00011925"/>
    </source>
</evidence>
<dbReference type="InterPro" id="IPR036236">
    <property type="entry name" value="Znf_C2H2_sf"/>
</dbReference>
<dbReference type="GO" id="GO:0035242">
    <property type="term" value="F:protein-arginine omega-N asymmetric methyltransferase activity"/>
    <property type="evidence" value="ECO:0007669"/>
    <property type="project" value="UniProtKB-EC"/>
</dbReference>
<dbReference type="GO" id="GO:0005634">
    <property type="term" value="C:nucleus"/>
    <property type="evidence" value="ECO:0007669"/>
    <property type="project" value="TreeGrafter"/>
</dbReference>